<gene>
    <name evidence="12" type="ORF">MNBD_GAMMA25-1710</name>
</gene>
<dbReference type="InterPro" id="IPR043130">
    <property type="entry name" value="CDP-OH_PTrfase_TM_dom"/>
</dbReference>
<dbReference type="EC" id="2.7.8.5" evidence="12"/>
<feature type="transmembrane region" description="Helical" evidence="11">
    <location>
        <begin position="124"/>
        <end position="144"/>
    </location>
</feature>
<evidence type="ECO:0000256" key="6">
    <source>
        <dbReference type="ARBA" id="ARBA00022989"/>
    </source>
</evidence>
<evidence type="ECO:0000256" key="3">
    <source>
        <dbReference type="ARBA" id="ARBA00022516"/>
    </source>
</evidence>
<keyword evidence="5 11" id="KW-0812">Transmembrane</keyword>
<dbReference type="GO" id="GO:0016020">
    <property type="term" value="C:membrane"/>
    <property type="evidence" value="ECO:0007669"/>
    <property type="project" value="UniProtKB-SubCell"/>
</dbReference>
<keyword evidence="4 12" id="KW-0808">Transferase</keyword>
<dbReference type="Gene3D" id="1.20.120.1760">
    <property type="match status" value="1"/>
</dbReference>
<dbReference type="PROSITE" id="PS00379">
    <property type="entry name" value="CDP_ALCOHOL_P_TRANSF"/>
    <property type="match status" value="1"/>
</dbReference>
<evidence type="ECO:0000256" key="11">
    <source>
        <dbReference type="SAM" id="Phobius"/>
    </source>
</evidence>
<evidence type="ECO:0000256" key="4">
    <source>
        <dbReference type="ARBA" id="ARBA00022679"/>
    </source>
</evidence>
<evidence type="ECO:0000256" key="10">
    <source>
        <dbReference type="ARBA" id="ARBA00023264"/>
    </source>
</evidence>
<dbReference type="EMBL" id="UOFY01000066">
    <property type="protein sequence ID" value="VAX11258.1"/>
    <property type="molecule type" value="Genomic_DNA"/>
</dbReference>
<dbReference type="PIRSF" id="PIRSF000847">
    <property type="entry name" value="Phos_ph_gly_syn"/>
    <property type="match status" value="1"/>
</dbReference>
<accession>A0A3B1BIK9</accession>
<keyword evidence="7" id="KW-0443">Lipid metabolism</keyword>
<dbReference type="PANTHER" id="PTHR14269">
    <property type="entry name" value="CDP-DIACYLGLYCEROL--GLYCEROL-3-PHOSPHATE 3-PHOSPHATIDYLTRANSFERASE-RELATED"/>
    <property type="match status" value="1"/>
</dbReference>
<dbReference type="GO" id="GO:0046474">
    <property type="term" value="P:glycerophospholipid biosynthetic process"/>
    <property type="evidence" value="ECO:0007669"/>
    <property type="project" value="TreeGrafter"/>
</dbReference>
<evidence type="ECO:0000256" key="5">
    <source>
        <dbReference type="ARBA" id="ARBA00022692"/>
    </source>
</evidence>
<proteinExistence type="inferred from homology"/>
<dbReference type="PANTHER" id="PTHR14269:SF62">
    <property type="entry name" value="CDP-DIACYLGLYCEROL--GLYCEROL-3-PHOSPHATE 3-PHOSPHATIDYLTRANSFERASE 1, CHLOROPLASTIC"/>
    <property type="match status" value="1"/>
</dbReference>
<dbReference type="GO" id="GO:0008444">
    <property type="term" value="F:CDP-diacylglycerol-glycerol-3-phosphate 3-phosphatidyltransferase activity"/>
    <property type="evidence" value="ECO:0007669"/>
    <property type="project" value="UniProtKB-EC"/>
</dbReference>
<dbReference type="Pfam" id="PF01066">
    <property type="entry name" value="CDP-OH_P_transf"/>
    <property type="match status" value="1"/>
</dbReference>
<dbReference type="InterPro" id="IPR004570">
    <property type="entry name" value="Phosphatidylglycerol_P_synth"/>
</dbReference>
<protein>
    <submittedName>
        <fullName evidence="12">CDP-diacylglycerol--glycerol-3-phosphate 3-phosphatidyltransferase</fullName>
        <ecNumber evidence="12">2.7.8.5</ecNumber>
    </submittedName>
</protein>
<keyword evidence="3" id="KW-0444">Lipid biosynthesis</keyword>
<organism evidence="12">
    <name type="scientific">hydrothermal vent metagenome</name>
    <dbReference type="NCBI Taxonomy" id="652676"/>
    <lineage>
        <taxon>unclassified sequences</taxon>
        <taxon>metagenomes</taxon>
        <taxon>ecological metagenomes</taxon>
    </lineage>
</organism>
<dbReference type="AlphaFoldDB" id="A0A3B1BIK9"/>
<sequence>MDARHIPNLISTLRILLVGPLALCLLSKNYTASLGMFLLAGFSDALDGYLARRFNWISRLGTLLDPMGDKLLMITTYLILGQQQLIPIWLVLVVILRDVIIVVGGLFYRLLVGEVVIKPIVSSKINMVMQVLLVFSLLLSLSLYPLPERLLQTLMGLVLLSTLTSGSCYIFQWGQRAWHSIAGKQV</sequence>
<dbReference type="InterPro" id="IPR048254">
    <property type="entry name" value="CDP_ALCOHOL_P_TRANSF_CS"/>
</dbReference>
<feature type="transmembrane region" description="Helical" evidence="11">
    <location>
        <begin position="86"/>
        <end position="112"/>
    </location>
</feature>
<evidence type="ECO:0000256" key="8">
    <source>
        <dbReference type="ARBA" id="ARBA00023136"/>
    </source>
</evidence>
<evidence type="ECO:0000313" key="12">
    <source>
        <dbReference type="EMBL" id="VAX11258.1"/>
    </source>
</evidence>
<dbReference type="InterPro" id="IPR000462">
    <property type="entry name" value="CDP-OH_P_trans"/>
</dbReference>
<evidence type="ECO:0000256" key="9">
    <source>
        <dbReference type="ARBA" id="ARBA00023209"/>
    </source>
</evidence>
<comment type="similarity">
    <text evidence="2">Belongs to the CDP-alcohol phosphatidyltransferase class-I family.</text>
</comment>
<keyword evidence="10" id="KW-1208">Phospholipid metabolism</keyword>
<keyword evidence="6 11" id="KW-1133">Transmembrane helix</keyword>
<comment type="subcellular location">
    <subcellularLocation>
        <location evidence="1">Membrane</location>
        <topology evidence="1">Multi-pass membrane protein</topology>
    </subcellularLocation>
</comment>
<reference evidence="12" key="1">
    <citation type="submission" date="2018-06" db="EMBL/GenBank/DDBJ databases">
        <authorList>
            <person name="Zhirakovskaya E."/>
        </authorList>
    </citation>
    <scope>NUCLEOTIDE SEQUENCE</scope>
</reference>
<evidence type="ECO:0000256" key="1">
    <source>
        <dbReference type="ARBA" id="ARBA00004141"/>
    </source>
</evidence>
<keyword evidence="8 11" id="KW-0472">Membrane</keyword>
<keyword evidence="9" id="KW-0594">Phospholipid biosynthesis</keyword>
<evidence type="ECO:0000256" key="2">
    <source>
        <dbReference type="ARBA" id="ARBA00010441"/>
    </source>
</evidence>
<evidence type="ECO:0000256" key="7">
    <source>
        <dbReference type="ARBA" id="ARBA00023098"/>
    </source>
</evidence>
<feature type="transmembrane region" description="Helical" evidence="11">
    <location>
        <begin position="150"/>
        <end position="171"/>
    </location>
</feature>
<dbReference type="InterPro" id="IPR050324">
    <property type="entry name" value="CDP-alcohol_PTase-I"/>
</dbReference>
<name>A0A3B1BIK9_9ZZZZ</name>